<dbReference type="PANTHER" id="PTHR22765:SF396">
    <property type="entry name" value="RING_U-BOX SUPERFAMILY PROTEIN"/>
    <property type="match status" value="1"/>
</dbReference>
<evidence type="ECO:0000256" key="3">
    <source>
        <dbReference type="ARBA" id="ARBA00022833"/>
    </source>
</evidence>
<organism evidence="6 7">
    <name type="scientific">Cicer arietinum</name>
    <name type="common">Chickpea</name>
    <name type="synonym">Garbanzo</name>
    <dbReference type="NCBI Taxonomy" id="3827"/>
    <lineage>
        <taxon>Eukaryota</taxon>
        <taxon>Viridiplantae</taxon>
        <taxon>Streptophyta</taxon>
        <taxon>Embryophyta</taxon>
        <taxon>Tracheophyta</taxon>
        <taxon>Spermatophyta</taxon>
        <taxon>Magnoliopsida</taxon>
        <taxon>eudicotyledons</taxon>
        <taxon>Gunneridae</taxon>
        <taxon>Pentapetalae</taxon>
        <taxon>rosids</taxon>
        <taxon>fabids</taxon>
        <taxon>Fabales</taxon>
        <taxon>Fabaceae</taxon>
        <taxon>Papilionoideae</taxon>
        <taxon>50 kb inversion clade</taxon>
        <taxon>NPAAA clade</taxon>
        <taxon>Hologalegina</taxon>
        <taxon>IRL clade</taxon>
        <taxon>Cicereae</taxon>
        <taxon>Cicer</taxon>
    </lineage>
</organism>
<accession>A0A1S2YIV8</accession>
<evidence type="ECO:0000256" key="1">
    <source>
        <dbReference type="ARBA" id="ARBA00022723"/>
    </source>
</evidence>
<dbReference type="OrthoDB" id="8062037at2759"/>
<dbReference type="STRING" id="3827.A0A1S2YIV8"/>
<evidence type="ECO:0000313" key="7">
    <source>
        <dbReference type="RefSeq" id="XP_004505456.1"/>
    </source>
</evidence>
<dbReference type="GO" id="GO:0061630">
    <property type="term" value="F:ubiquitin protein ligase activity"/>
    <property type="evidence" value="ECO:0007669"/>
    <property type="project" value="TreeGrafter"/>
</dbReference>
<keyword evidence="1" id="KW-0479">Metal-binding</keyword>
<evidence type="ECO:0000313" key="6">
    <source>
        <dbReference type="Proteomes" id="UP000087171"/>
    </source>
</evidence>
<dbReference type="InterPro" id="IPR013083">
    <property type="entry name" value="Znf_RING/FYVE/PHD"/>
</dbReference>
<dbReference type="GO" id="GO:0006511">
    <property type="term" value="P:ubiquitin-dependent protein catabolic process"/>
    <property type="evidence" value="ECO:0007669"/>
    <property type="project" value="TreeGrafter"/>
</dbReference>
<dbReference type="GO" id="GO:0008270">
    <property type="term" value="F:zinc ion binding"/>
    <property type="evidence" value="ECO:0007669"/>
    <property type="project" value="UniProtKB-KW"/>
</dbReference>
<keyword evidence="2 4" id="KW-0863">Zinc-finger</keyword>
<dbReference type="Pfam" id="PF13639">
    <property type="entry name" value="zf-RING_2"/>
    <property type="match status" value="1"/>
</dbReference>
<dbReference type="eggNOG" id="KOG0800">
    <property type="taxonomic scope" value="Eukaryota"/>
</dbReference>
<dbReference type="SMART" id="SM00744">
    <property type="entry name" value="RINGv"/>
    <property type="match status" value="1"/>
</dbReference>
<evidence type="ECO:0000256" key="4">
    <source>
        <dbReference type="PROSITE-ProRule" id="PRU00175"/>
    </source>
</evidence>
<dbReference type="Gene3D" id="3.30.40.10">
    <property type="entry name" value="Zinc/RING finger domain, C3HC4 (zinc finger)"/>
    <property type="match status" value="1"/>
</dbReference>
<dbReference type="KEGG" id="cam:101495900"/>
<dbReference type="FunFam" id="3.30.40.10:FF:000468">
    <property type="entry name" value="RING/U-box superfamily protein"/>
    <property type="match status" value="1"/>
</dbReference>
<gene>
    <name evidence="7" type="primary">LOC101495900</name>
</gene>
<dbReference type="Proteomes" id="UP000087171">
    <property type="component" value="Chromosome Ca6"/>
</dbReference>
<feature type="domain" description="RING-type" evidence="5">
    <location>
        <begin position="179"/>
        <end position="220"/>
    </location>
</feature>
<proteinExistence type="predicted"/>
<dbReference type="InterPro" id="IPR011016">
    <property type="entry name" value="Znf_RING-CH"/>
</dbReference>
<dbReference type="PaxDb" id="3827-XP_004505456.1"/>
<dbReference type="InterPro" id="IPR051826">
    <property type="entry name" value="E3_ubiquitin-ligase_domain"/>
</dbReference>
<evidence type="ECO:0000256" key="2">
    <source>
        <dbReference type="ARBA" id="ARBA00022771"/>
    </source>
</evidence>
<dbReference type="RefSeq" id="XP_004505456.1">
    <property type="nucleotide sequence ID" value="XM_004505399.3"/>
</dbReference>
<reference evidence="7" key="2">
    <citation type="submission" date="2025-08" db="UniProtKB">
        <authorList>
            <consortium name="RefSeq"/>
        </authorList>
    </citation>
    <scope>IDENTIFICATION</scope>
    <source>
        <tissue evidence="7">Etiolated seedlings</tissue>
    </source>
</reference>
<dbReference type="PROSITE" id="PS50089">
    <property type="entry name" value="ZF_RING_2"/>
    <property type="match status" value="1"/>
</dbReference>
<protein>
    <submittedName>
        <fullName evidence="7">Uncharacterized protein LOC101495900</fullName>
    </submittedName>
</protein>
<dbReference type="SMART" id="SM00184">
    <property type="entry name" value="RING"/>
    <property type="match status" value="1"/>
</dbReference>
<keyword evidence="6" id="KW-1185">Reference proteome</keyword>
<name>A0A1S2YIV8_CICAR</name>
<dbReference type="InterPro" id="IPR001841">
    <property type="entry name" value="Znf_RING"/>
</dbReference>
<sequence length="270" mass="31151">MNRNMNNFTPLPGLWRTGSRSYDAPQTSNNTEFNEVPVFYRSHSTRATDERNLGAQGPLRLWEVRTPTVHHRTPNFPSQPNRRQQQTYAHNEDIGRGFNNTRLREIFQHTPSRSSQQTNTQVPHLVENSKSTILSKLRKVIYDPTPKRLARRLSLYYRGNAANDLKDRVEEKNEDGMRCAICLENFEATEEVMITPCNHMFHEDCLVTWLTSKGQCPVCRFVIFEGVKRDSSSLNRNDIANLEPNNLISGELLSILRAMEEAFHLGSVNY</sequence>
<dbReference type="GeneID" id="101495900"/>
<evidence type="ECO:0000259" key="5">
    <source>
        <dbReference type="PROSITE" id="PS50089"/>
    </source>
</evidence>
<dbReference type="SUPFAM" id="SSF57850">
    <property type="entry name" value="RING/U-box"/>
    <property type="match status" value="1"/>
</dbReference>
<dbReference type="AlphaFoldDB" id="A0A1S2YIV8"/>
<dbReference type="PANTHER" id="PTHR22765">
    <property type="entry name" value="RING FINGER AND PROTEASE ASSOCIATED DOMAIN-CONTAINING"/>
    <property type="match status" value="1"/>
</dbReference>
<keyword evidence="3" id="KW-0862">Zinc</keyword>
<reference evidence="6" key="1">
    <citation type="journal article" date="2013" name="Nat. Biotechnol.">
        <title>Draft genome sequence of chickpea (Cicer arietinum) provides a resource for trait improvement.</title>
        <authorList>
            <person name="Varshney R.K."/>
            <person name="Song C."/>
            <person name="Saxena R.K."/>
            <person name="Azam S."/>
            <person name="Yu S."/>
            <person name="Sharpe A.G."/>
            <person name="Cannon S."/>
            <person name="Baek J."/>
            <person name="Rosen B.D."/>
            <person name="Tar'an B."/>
            <person name="Millan T."/>
            <person name="Zhang X."/>
            <person name="Ramsay L.D."/>
            <person name="Iwata A."/>
            <person name="Wang Y."/>
            <person name="Nelson W."/>
            <person name="Farmer A.D."/>
            <person name="Gaur P.M."/>
            <person name="Soderlund C."/>
            <person name="Penmetsa R.V."/>
            <person name="Xu C."/>
            <person name="Bharti A.K."/>
            <person name="He W."/>
            <person name="Winter P."/>
            <person name="Zhao S."/>
            <person name="Hane J.K."/>
            <person name="Carrasquilla-Garcia N."/>
            <person name="Condie J.A."/>
            <person name="Upadhyaya H.D."/>
            <person name="Luo M.C."/>
            <person name="Thudi M."/>
            <person name="Gowda C.L."/>
            <person name="Singh N.P."/>
            <person name="Lichtenzveig J."/>
            <person name="Gali K.K."/>
            <person name="Rubio J."/>
            <person name="Nadarajan N."/>
            <person name="Dolezel J."/>
            <person name="Bansal K.C."/>
            <person name="Xu X."/>
            <person name="Edwards D."/>
            <person name="Zhang G."/>
            <person name="Kahl G."/>
            <person name="Gil J."/>
            <person name="Singh K.B."/>
            <person name="Datta S.K."/>
            <person name="Jackson S.A."/>
            <person name="Wang J."/>
            <person name="Cook D.R."/>
        </authorList>
    </citation>
    <scope>NUCLEOTIDE SEQUENCE [LARGE SCALE GENOMIC DNA]</scope>
    <source>
        <strain evidence="6">cv. CDC Frontier</strain>
    </source>
</reference>